<feature type="non-terminal residue" evidence="1">
    <location>
        <position position="1"/>
    </location>
</feature>
<gene>
    <name evidence="1" type="ordered locus">Os05g0586350</name>
    <name evidence="1" type="ORF">OSNPB_050586350</name>
</gene>
<proteinExistence type="predicted"/>
<sequence>LDVEGVEDGLIDGGDVGVQDGHVHLLQCRHRLDQLPRPPPRQDLDHGVHAHHPHLYVRDARLVLRHLLPDPAAHLAAAARVEVQCDLGHAGACTVTGAGRRGERDARGEERRRRRRRLLHGRRQNCSVGDRPCRWRWRVAAVQAPPLLRLQALDQLLQLSYELYCTTYDGCLVSL</sequence>
<reference evidence="1 2" key="3">
    <citation type="journal article" date="2013" name="Rice">
        <title>Improvement of the Oryza sativa Nipponbare reference genome using next generation sequence and optical map data.</title>
        <authorList>
            <person name="Kawahara Y."/>
            <person name="de la Bastide M."/>
            <person name="Hamilton J.P."/>
            <person name="Kanamori H."/>
            <person name="McCombie W.R."/>
            <person name="Ouyang S."/>
            <person name="Schwartz D.C."/>
            <person name="Tanaka T."/>
            <person name="Wu J."/>
            <person name="Zhou S."/>
            <person name="Childs K.L."/>
            <person name="Davidson R.M."/>
            <person name="Lin H."/>
            <person name="Quesada-Ocampo L."/>
            <person name="Vaillancourt B."/>
            <person name="Sakai H."/>
            <person name="Lee S.S."/>
            <person name="Kim J."/>
            <person name="Numa H."/>
            <person name="Itoh T."/>
            <person name="Buell C.R."/>
            <person name="Matsumoto T."/>
        </authorList>
    </citation>
    <scope>NUCLEOTIDE SEQUENCE [LARGE SCALE GENOMIC DNA]</scope>
    <source>
        <strain evidence="2">cv. Nipponbare</strain>
    </source>
</reference>
<protein>
    <submittedName>
        <fullName evidence="1">Os05g0586350 protein</fullName>
    </submittedName>
</protein>
<reference evidence="2" key="1">
    <citation type="journal article" date="2005" name="Nature">
        <title>The map-based sequence of the rice genome.</title>
        <authorList>
            <consortium name="International rice genome sequencing project (IRGSP)"/>
            <person name="Matsumoto T."/>
            <person name="Wu J."/>
            <person name="Kanamori H."/>
            <person name="Katayose Y."/>
            <person name="Fujisawa M."/>
            <person name="Namiki N."/>
            <person name="Mizuno H."/>
            <person name="Yamamoto K."/>
            <person name="Antonio B.A."/>
            <person name="Baba T."/>
            <person name="Sakata K."/>
            <person name="Nagamura Y."/>
            <person name="Aoki H."/>
            <person name="Arikawa K."/>
            <person name="Arita K."/>
            <person name="Bito T."/>
            <person name="Chiden Y."/>
            <person name="Fujitsuka N."/>
            <person name="Fukunaka R."/>
            <person name="Hamada M."/>
            <person name="Harada C."/>
            <person name="Hayashi A."/>
            <person name="Hijishita S."/>
            <person name="Honda M."/>
            <person name="Hosokawa S."/>
            <person name="Ichikawa Y."/>
            <person name="Idonuma A."/>
            <person name="Iijima M."/>
            <person name="Ikeda M."/>
            <person name="Ikeno M."/>
            <person name="Ito K."/>
            <person name="Ito S."/>
            <person name="Ito T."/>
            <person name="Ito Y."/>
            <person name="Ito Y."/>
            <person name="Iwabuchi A."/>
            <person name="Kamiya K."/>
            <person name="Karasawa W."/>
            <person name="Kurita K."/>
            <person name="Katagiri S."/>
            <person name="Kikuta A."/>
            <person name="Kobayashi H."/>
            <person name="Kobayashi N."/>
            <person name="Machita K."/>
            <person name="Maehara T."/>
            <person name="Masukawa M."/>
            <person name="Mizubayashi T."/>
            <person name="Mukai Y."/>
            <person name="Nagasaki H."/>
            <person name="Nagata Y."/>
            <person name="Naito S."/>
            <person name="Nakashima M."/>
            <person name="Nakama Y."/>
            <person name="Nakamichi Y."/>
            <person name="Nakamura M."/>
            <person name="Meguro A."/>
            <person name="Negishi M."/>
            <person name="Ohta I."/>
            <person name="Ohta T."/>
            <person name="Okamoto M."/>
            <person name="Ono N."/>
            <person name="Saji S."/>
            <person name="Sakaguchi M."/>
            <person name="Sakai K."/>
            <person name="Shibata M."/>
            <person name="Shimokawa T."/>
            <person name="Song J."/>
            <person name="Takazaki Y."/>
            <person name="Terasawa K."/>
            <person name="Tsugane M."/>
            <person name="Tsuji K."/>
            <person name="Ueda S."/>
            <person name="Waki K."/>
            <person name="Yamagata H."/>
            <person name="Yamamoto M."/>
            <person name="Yamamoto S."/>
            <person name="Yamane H."/>
            <person name="Yoshiki S."/>
            <person name="Yoshihara R."/>
            <person name="Yukawa K."/>
            <person name="Zhong H."/>
            <person name="Yano M."/>
            <person name="Yuan Q."/>
            <person name="Ouyang S."/>
            <person name="Liu J."/>
            <person name="Jones K.M."/>
            <person name="Gansberger K."/>
            <person name="Moffat K."/>
            <person name="Hill J."/>
            <person name="Bera J."/>
            <person name="Fadrosh D."/>
            <person name="Jin S."/>
            <person name="Johri S."/>
            <person name="Kim M."/>
            <person name="Overton L."/>
            <person name="Reardon M."/>
            <person name="Tsitrin T."/>
            <person name="Vuong H."/>
            <person name="Weaver B."/>
            <person name="Ciecko A."/>
            <person name="Tallon L."/>
            <person name="Jackson J."/>
            <person name="Pai G."/>
            <person name="Aken S.V."/>
            <person name="Utterback T."/>
            <person name="Reidmuller S."/>
            <person name="Feldblyum T."/>
            <person name="Hsiao J."/>
            <person name="Zismann V."/>
            <person name="Iobst S."/>
            <person name="de Vazeille A.R."/>
            <person name="Buell C.R."/>
            <person name="Ying K."/>
            <person name="Li Y."/>
            <person name="Lu T."/>
            <person name="Huang Y."/>
            <person name="Zhao Q."/>
            <person name="Feng Q."/>
            <person name="Zhang L."/>
            <person name="Zhu J."/>
            <person name="Weng Q."/>
            <person name="Mu J."/>
            <person name="Lu Y."/>
            <person name="Fan D."/>
            <person name="Liu Y."/>
            <person name="Guan J."/>
            <person name="Zhang Y."/>
            <person name="Yu S."/>
            <person name="Liu X."/>
            <person name="Zhang Y."/>
            <person name="Hong G."/>
            <person name="Han B."/>
            <person name="Choisne N."/>
            <person name="Demange N."/>
            <person name="Orjeda G."/>
            <person name="Samain S."/>
            <person name="Cattolico L."/>
            <person name="Pelletier E."/>
            <person name="Couloux A."/>
            <person name="Segurens B."/>
            <person name="Wincker P."/>
            <person name="D'Hont A."/>
            <person name="Scarpelli C."/>
            <person name="Weissenbach J."/>
            <person name="Salanoubat M."/>
            <person name="Quetier F."/>
            <person name="Yu Y."/>
            <person name="Kim H.R."/>
            <person name="Rambo T."/>
            <person name="Currie J."/>
            <person name="Collura K."/>
            <person name="Luo M."/>
            <person name="Yang T."/>
            <person name="Ammiraju J.S.S."/>
            <person name="Engler F."/>
            <person name="Soderlund C."/>
            <person name="Wing R.A."/>
            <person name="Palmer L.E."/>
            <person name="de la Bastide M."/>
            <person name="Spiegel L."/>
            <person name="Nascimento L."/>
            <person name="Zutavern T."/>
            <person name="O'Shaughnessy A."/>
            <person name="Dike S."/>
            <person name="Dedhia N."/>
            <person name="Preston R."/>
            <person name="Balija V."/>
            <person name="McCombie W.R."/>
            <person name="Chow T."/>
            <person name="Chen H."/>
            <person name="Chung M."/>
            <person name="Chen C."/>
            <person name="Shaw J."/>
            <person name="Wu H."/>
            <person name="Hsiao K."/>
            <person name="Chao Y."/>
            <person name="Chu M."/>
            <person name="Cheng C."/>
            <person name="Hour A."/>
            <person name="Lee P."/>
            <person name="Lin S."/>
            <person name="Lin Y."/>
            <person name="Liou J."/>
            <person name="Liu S."/>
            <person name="Hsing Y."/>
            <person name="Raghuvanshi S."/>
            <person name="Mohanty A."/>
            <person name="Bharti A.K."/>
            <person name="Gaur A."/>
            <person name="Gupta V."/>
            <person name="Kumar D."/>
            <person name="Ravi V."/>
            <person name="Vij S."/>
            <person name="Kapur A."/>
            <person name="Khurana P."/>
            <person name="Khurana P."/>
            <person name="Khurana J.P."/>
            <person name="Tyagi A.K."/>
            <person name="Gaikwad K."/>
            <person name="Singh A."/>
            <person name="Dalal V."/>
            <person name="Srivastava S."/>
            <person name="Dixit A."/>
            <person name="Pal A.K."/>
            <person name="Ghazi I.A."/>
            <person name="Yadav M."/>
            <person name="Pandit A."/>
            <person name="Bhargava A."/>
            <person name="Sureshbabu K."/>
            <person name="Batra K."/>
            <person name="Sharma T.R."/>
            <person name="Mohapatra T."/>
            <person name="Singh N.K."/>
            <person name="Messing J."/>
            <person name="Nelson A.B."/>
            <person name="Fuks G."/>
            <person name="Kavchok S."/>
            <person name="Keizer G."/>
            <person name="Linton E."/>
            <person name="Llaca V."/>
            <person name="Song R."/>
            <person name="Tanyolac B."/>
            <person name="Young S."/>
            <person name="Ho-Il K."/>
            <person name="Hahn J.H."/>
            <person name="Sangsakoo G."/>
            <person name="Vanavichit A."/>
            <person name="de Mattos Luiz.A.T."/>
            <person name="Zimmer P.D."/>
            <person name="Malone G."/>
            <person name="Dellagostin O."/>
            <person name="de Oliveira A.C."/>
            <person name="Bevan M."/>
            <person name="Bancroft I."/>
            <person name="Minx P."/>
            <person name="Cordum H."/>
            <person name="Wilson R."/>
            <person name="Cheng Z."/>
            <person name="Jin W."/>
            <person name="Jiang J."/>
            <person name="Leong S.A."/>
            <person name="Iwama H."/>
            <person name="Gojobori T."/>
            <person name="Itoh T."/>
            <person name="Niimura Y."/>
            <person name="Fujii Y."/>
            <person name="Habara T."/>
            <person name="Sakai H."/>
            <person name="Sato Y."/>
            <person name="Wilson G."/>
            <person name="Kumar K."/>
            <person name="McCouch S."/>
            <person name="Juretic N."/>
            <person name="Hoen D."/>
            <person name="Wright S."/>
            <person name="Bruskiewich R."/>
            <person name="Bureau T."/>
            <person name="Miyao A."/>
            <person name="Hirochika H."/>
            <person name="Nishikawa T."/>
            <person name="Kadowaki K."/>
            <person name="Sugiura M."/>
            <person name="Burr B."/>
            <person name="Sasaki T."/>
        </authorList>
    </citation>
    <scope>NUCLEOTIDE SEQUENCE [LARGE SCALE GENOMIC DNA]</scope>
    <source>
        <strain evidence="2">cv. Nipponbare</strain>
    </source>
</reference>
<dbReference type="InParanoid" id="A0A0P0WRA9"/>
<dbReference type="EMBL" id="AP014961">
    <property type="protein sequence ID" value="BAS95576.1"/>
    <property type="molecule type" value="Genomic_DNA"/>
</dbReference>
<dbReference type="Proteomes" id="UP000059680">
    <property type="component" value="Chromosome 5"/>
</dbReference>
<accession>A0A0P0WRA9</accession>
<name>A0A0P0WRA9_ORYSJ</name>
<feature type="non-terminal residue" evidence="1">
    <location>
        <position position="175"/>
    </location>
</feature>
<evidence type="ECO:0000313" key="1">
    <source>
        <dbReference type="EMBL" id="BAS95576.1"/>
    </source>
</evidence>
<dbReference type="AlphaFoldDB" id="A0A0P0WRA9"/>
<reference evidence="1 2" key="2">
    <citation type="journal article" date="2013" name="Plant Cell Physiol.">
        <title>Rice Annotation Project Database (RAP-DB): an integrative and interactive database for rice genomics.</title>
        <authorList>
            <person name="Sakai H."/>
            <person name="Lee S.S."/>
            <person name="Tanaka T."/>
            <person name="Numa H."/>
            <person name="Kim J."/>
            <person name="Kawahara Y."/>
            <person name="Wakimoto H."/>
            <person name="Yang C.C."/>
            <person name="Iwamoto M."/>
            <person name="Abe T."/>
            <person name="Yamada Y."/>
            <person name="Muto A."/>
            <person name="Inokuchi H."/>
            <person name="Ikemura T."/>
            <person name="Matsumoto T."/>
            <person name="Sasaki T."/>
            <person name="Itoh T."/>
        </authorList>
    </citation>
    <scope>NUCLEOTIDE SEQUENCE [LARGE SCALE GENOMIC DNA]</scope>
    <source>
        <strain evidence="2">cv. Nipponbare</strain>
    </source>
</reference>
<keyword evidence="2" id="KW-1185">Reference proteome</keyword>
<evidence type="ECO:0000313" key="2">
    <source>
        <dbReference type="Proteomes" id="UP000059680"/>
    </source>
</evidence>
<organism evidence="1 2">
    <name type="scientific">Oryza sativa subsp. japonica</name>
    <name type="common">Rice</name>
    <dbReference type="NCBI Taxonomy" id="39947"/>
    <lineage>
        <taxon>Eukaryota</taxon>
        <taxon>Viridiplantae</taxon>
        <taxon>Streptophyta</taxon>
        <taxon>Embryophyta</taxon>
        <taxon>Tracheophyta</taxon>
        <taxon>Spermatophyta</taxon>
        <taxon>Magnoliopsida</taxon>
        <taxon>Liliopsida</taxon>
        <taxon>Poales</taxon>
        <taxon>Poaceae</taxon>
        <taxon>BOP clade</taxon>
        <taxon>Oryzoideae</taxon>
        <taxon>Oryzeae</taxon>
        <taxon>Oryzinae</taxon>
        <taxon>Oryza</taxon>
        <taxon>Oryza sativa</taxon>
    </lineage>
</organism>
<dbReference type="PaxDb" id="39947-A0A0P0WRA9"/>